<evidence type="ECO:0000259" key="1">
    <source>
        <dbReference type="PROSITE" id="PS51186"/>
    </source>
</evidence>
<organism evidence="2 3">
    <name type="scientific">Vibrio hippocampi</name>
    <dbReference type="NCBI Taxonomy" id="654686"/>
    <lineage>
        <taxon>Bacteria</taxon>
        <taxon>Pseudomonadati</taxon>
        <taxon>Pseudomonadota</taxon>
        <taxon>Gammaproteobacteria</taxon>
        <taxon>Vibrionales</taxon>
        <taxon>Vibrionaceae</taxon>
        <taxon>Vibrio</taxon>
    </lineage>
</organism>
<dbReference type="SUPFAM" id="SSF55729">
    <property type="entry name" value="Acyl-CoA N-acyltransferases (Nat)"/>
    <property type="match status" value="1"/>
</dbReference>
<dbReference type="CDD" id="cd04301">
    <property type="entry name" value="NAT_SF"/>
    <property type="match status" value="1"/>
</dbReference>
<dbReference type="InterPro" id="IPR000182">
    <property type="entry name" value="GNAT_dom"/>
</dbReference>
<dbReference type="Proteomes" id="UP000838160">
    <property type="component" value="Unassembled WGS sequence"/>
</dbReference>
<evidence type="ECO:0000313" key="2">
    <source>
        <dbReference type="EMBL" id="CAH0530438.1"/>
    </source>
</evidence>
<sequence>MIKIRKYQHCDARALWQLKQQTIRRINSRDYSLTQVRAWAPDEIDPAIWQKRVDGMNPFIALIGDKIVGFADLQADGYIDHFFCHADHQSVGVGRALMQQILTQADNQNIARLYSAVSLTAKPFYQHFGFQVVKQQQVETRGETLTNFIMERRL</sequence>
<dbReference type="InterPro" id="IPR052564">
    <property type="entry name" value="N-acetyltrans/Recomb-assoc"/>
</dbReference>
<feature type="domain" description="N-acetyltransferase" evidence="1">
    <location>
        <begin position="2"/>
        <end position="154"/>
    </location>
</feature>
<gene>
    <name evidence="2" type="primary">yafP</name>
    <name evidence="2" type="ORF">VHP8226_04067</name>
</gene>
<evidence type="ECO:0000313" key="3">
    <source>
        <dbReference type="Proteomes" id="UP000838160"/>
    </source>
</evidence>
<protein>
    <submittedName>
        <fullName evidence="2">N-acetyltransferase YafP</fullName>
        <ecNumber evidence="2">2.3.1.-</ecNumber>
    </submittedName>
</protein>
<name>A0ABN8DQL3_9VIBR</name>
<dbReference type="EC" id="2.3.1.-" evidence="2"/>
<dbReference type="PROSITE" id="PS51186">
    <property type="entry name" value="GNAT"/>
    <property type="match status" value="1"/>
</dbReference>
<keyword evidence="2" id="KW-0808">Transferase</keyword>
<dbReference type="RefSeq" id="WP_237487004.1">
    <property type="nucleotide sequence ID" value="NZ_CAKLCM010000003.1"/>
</dbReference>
<dbReference type="InterPro" id="IPR016181">
    <property type="entry name" value="Acyl_CoA_acyltransferase"/>
</dbReference>
<dbReference type="PANTHER" id="PTHR43451:SF1">
    <property type="entry name" value="ACETYLTRANSFERASE"/>
    <property type="match status" value="1"/>
</dbReference>
<keyword evidence="2" id="KW-0012">Acyltransferase</keyword>
<reference evidence="2" key="1">
    <citation type="submission" date="2021-12" db="EMBL/GenBank/DDBJ databases">
        <authorList>
            <person name="Rodrigo-Torres L."/>
            <person name="Arahal R. D."/>
            <person name="Lucena T."/>
        </authorList>
    </citation>
    <scope>NUCLEOTIDE SEQUENCE</scope>
    <source>
        <strain evidence="2">CECT 8226</strain>
    </source>
</reference>
<keyword evidence="3" id="KW-1185">Reference proteome</keyword>
<dbReference type="PANTHER" id="PTHR43451">
    <property type="entry name" value="ACETYLTRANSFERASE (GNAT) FAMILY PROTEIN"/>
    <property type="match status" value="1"/>
</dbReference>
<dbReference type="GO" id="GO:0016746">
    <property type="term" value="F:acyltransferase activity"/>
    <property type="evidence" value="ECO:0007669"/>
    <property type="project" value="UniProtKB-KW"/>
</dbReference>
<comment type="caution">
    <text evidence="2">The sequence shown here is derived from an EMBL/GenBank/DDBJ whole genome shotgun (WGS) entry which is preliminary data.</text>
</comment>
<dbReference type="Pfam" id="PF13673">
    <property type="entry name" value="Acetyltransf_10"/>
    <property type="match status" value="1"/>
</dbReference>
<dbReference type="Gene3D" id="3.40.630.30">
    <property type="match status" value="1"/>
</dbReference>
<accession>A0ABN8DQL3</accession>
<proteinExistence type="predicted"/>
<dbReference type="EMBL" id="CAKLCM010000003">
    <property type="protein sequence ID" value="CAH0530438.1"/>
    <property type="molecule type" value="Genomic_DNA"/>
</dbReference>